<dbReference type="InterPro" id="IPR023535">
    <property type="entry name" value="TC-AMP_synthase"/>
</dbReference>
<dbReference type="RefSeq" id="WP_094984756.1">
    <property type="nucleotide sequence ID" value="NZ_NHNI01000001.1"/>
</dbReference>
<dbReference type="GO" id="GO:0002949">
    <property type="term" value="P:tRNA threonylcarbamoyladenosine modification"/>
    <property type="evidence" value="ECO:0007669"/>
    <property type="project" value="UniProtKB-UniRule"/>
</dbReference>
<evidence type="ECO:0000313" key="11">
    <source>
        <dbReference type="EMBL" id="OZY87318.1"/>
    </source>
</evidence>
<evidence type="ECO:0000256" key="8">
    <source>
        <dbReference type="ARBA" id="ARBA00048366"/>
    </source>
</evidence>
<dbReference type="EMBL" id="NHNI01000001">
    <property type="protein sequence ID" value="OZY87318.1"/>
    <property type="molecule type" value="Genomic_DNA"/>
</dbReference>
<comment type="function">
    <text evidence="9">Required for the formation of a threonylcarbamoyl group on adenosine at position 37 (t(6)A37) in tRNAs that read codons beginning with adenine. Catalyzes the conversion of L-threonine, HCO(3)(-)/CO(2) and ATP to give threonylcarbamoyl-AMP (TC-AMP) as the acyladenylate intermediate, with the release of diphosphate.</text>
</comment>
<evidence type="ECO:0000256" key="4">
    <source>
        <dbReference type="ARBA" id="ARBA00022694"/>
    </source>
</evidence>
<feature type="domain" description="YrdC-like" evidence="10">
    <location>
        <begin position="7"/>
        <end position="189"/>
    </location>
</feature>
<evidence type="ECO:0000256" key="2">
    <source>
        <dbReference type="ARBA" id="ARBA00022490"/>
    </source>
</evidence>
<dbReference type="GO" id="GO:0000049">
    <property type="term" value="F:tRNA binding"/>
    <property type="evidence" value="ECO:0007669"/>
    <property type="project" value="TreeGrafter"/>
</dbReference>
<dbReference type="GO" id="GO:0005524">
    <property type="term" value="F:ATP binding"/>
    <property type="evidence" value="ECO:0007669"/>
    <property type="project" value="UniProtKB-UniRule"/>
</dbReference>
<dbReference type="InterPro" id="IPR006070">
    <property type="entry name" value="Sua5-like_dom"/>
</dbReference>
<evidence type="ECO:0000256" key="7">
    <source>
        <dbReference type="ARBA" id="ARBA00022840"/>
    </source>
</evidence>
<evidence type="ECO:0000313" key="12">
    <source>
        <dbReference type="Proteomes" id="UP000216101"/>
    </source>
</evidence>
<reference evidence="12" key="1">
    <citation type="submission" date="2017-05" db="EMBL/GenBank/DDBJ databases">
        <authorList>
            <person name="Barney B.M."/>
        </authorList>
    </citation>
    <scope>NUCLEOTIDE SEQUENCE [LARGE SCALE GENOMIC DNA]</scope>
    <source>
        <strain evidence="12">PSBB022</strain>
    </source>
</reference>
<dbReference type="EC" id="2.7.7.87" evidence="9"/>
<proteinExistence type="inferred from homology"/>
<evidence type="ECO:0000256" key="1">
    <source>
        <dbReference type="ARBA" id="ARBA00004496"/>
    </source>
</evidence>
<keyword evidence="4 9" id="KW-0819">tRNA processing</keyword>
<dbReference type="STRING" id="1209072.GCA_000766945_03614"/>
<keyword evidence="3 9" id="KW-0808">Transferase</keyword>
<keyword evidence="7 9" id="KW-0067">ATP-binding</keyword>
<accession>A0A266QBR0</accession>
<dbReference type="SUPFAM" id="SSF55821">
    <property type="entry name" value="YrdC/RibB"/>
    <property type="match status" value="1"/>
</dbReference>
<dbReference type="Proteomes" id="UP000216101">
    <property type="component" value="Unassembled WGS sequence"/>
</dbReference>
<dbReference type="AlphaFoldDB" id="A0A266QBR0"/>
<dbReference type="Gene3D" id="3.90.870.10">
    <property type="entry name" value="DHBP synthase"/>
    <property type="match status" value="1"/>
</dbReference>
<dbReference type="HAMAP" id="MF_01852">
    <property type="entry name" value="TsaC"/>
    <property type="match status" value="1"/>
</dbReference>
<dbReference type="GO" id="GO:0005737">
    <property type="term" value="C:cytoplasm"/>
    <property type="evidence" value="ECO:0007669"/>
    <property type="project" value="UniProtKB-SubCell"/>
</dbReference>
<organism evidence="11 12">
    <name type="scientific">Cellvibrio mixtus</name>
    <dbReference type="NCBI Taxonomy" id="39650"/>
    <lineage>
        <taxon>Bacteria</taxon>
        <taxon>Pseudomonadati</taxon>
        <taxon>Pseudomonadota</taxon>
        <taxon>Gammaproteobacteria</taxon>
        <taxon>Cellvibrionales</taxon>
        <taxon>Cellvibrionaceae</taxon>
        <taxon>Cellvibrio</taxon>
    </lineage>
</organism>
<evidence type="ECO:0000256" key="5">
    <source>
        <dbReference type="ARBA" id="ARBA00022695"/>
    </source>
</evidence>
<comment type="caution">
    <text evidence="11">The sequence shown here is derived from an EMBL/GenBank/DDBJ whole genome shotgun (WGS) entry which is preliminary data.</text>
</comment>
<keyword evidence="6 9" id="KW-0547">Nucleotide-binding</keyword>
<comment type="similarity">
    <text evidence="9">Belongs to the SUA5 family. TsaC subfamily.</text>
</comment>
<evidence type="ECO:0000259" key="10">
    <source>
        <dbReference type="PROSITE" id="PS51163"/>
    </source>
</evidence>
<dbReference type="PROSITE" id="PS51163">
    <property type="entry name" value="YRDC"/>
    <property type="match status" value="1"/>
</dbReference>
<dbReference type="InterPro" id="IPR017945">
    <property type="entry name" value="DHBP_synth_RibB-like_a/b_dom"/>
</dbReference>
<comment type="catalytic activity">
    <reaction evidence="8 9">
        <text>L-threonine + hydrogencarbonate + ATP = L-threonylcarbamoyladenylate + diphosphate + H2O</text>
        <dbReference type="Rhea" id="RHEA:36407"/>
        <dbReference type="ChEBI" id="CHEBI:15377"/>
        <dbReference type="ChEBI" id="CHEBI:17544"/>
        <dbReference type="ChEBI" id="CHEBI:30616"/>
        <dbReference type="ChEBI" id="CHEBI:33019"/>
        <dbReference type="ChEBI" id="CHEBI:57926"/>
        <dbReference type="ChEBI" id="CHEBI:73682"/>
        <dbReference type="EC" id="2.7.7.87"/>
    </reaction>
</comment>
<gene>
    <name evidence="9" type="primary">tsaC</name>
    <name evidence="11" type="ORF">CBP51_10160</name>
</gene>
<evidence type="ECO:0000256" key="3">
    <source>
        <dbReference type="ARBA" id="ARBA00022679"/>
    </source>
</evidence>
<dbReference type="GO" id="GO:0006450">
    <property type="term" value="P:regulation of translational fidelity"/>
    <property type="evidence" value="ECO:0007669"/>
    <property type="project" value="TreeGrafter"/>
</dbReference>
<keyword evidence="2 9" id="KW-0963">Cytoplasm</keyword>
<evidence type="ECO:0000256" key="9">
    <source>
        <dbReference type="HAMAP-Rule" id="MF_01852"/>
    </source>
</evidence>
<evidence type="ECO:0000256" key="6">
    <source>
        <dbReference type="ARBA" id="ARBA00022741"/>
    </source>
</evidence>
<name>A0A266QBR0_9GAMM</name>
<keyword evidence="5 9" id="KW-0548">Nucleotidyltransferase</keyword>
<dbReference type="InterPro" id="IPR050156">
    <property type="entry name" value="TC-AMP_synthase_SUA5"/>
</dbReference>
<dbReference type="GO" id="GO:0003725">
    <property type="term" value="F:double-stranded RNA binding"/>
    <property type="evidence" value="ECO:0007669"/>
    <property type="project" value="InterPro"/>
</dbReference>
<dbReference type="GO" id="GO:0061710">
    <property type="term" value="F:L-threonylcarbamoyladenylate synthase"/>
    <property type="evidence" value="ECO:0007669"/>
    <property type="project" value="UniProtKB-EC"/>
</dbReference>
<dbReference type="PANTHER" id="PTHR17490">
    <property type="entry name" value="SUA5"/>
    <property type="match status" value="1"/>
</dbReference>
<protein>
    <recommendedName>
        <fullName evidence="9">Threonylcarbamoyl-AMP synthase</fullName>
        <shortName evidence="9">TC-AMP synthase</shortName>
        <ecNumber evidence="9">2.7.7.87</ecNumber>
    </recommendedName>
    <alternativeName>
        <fullName evidence="9">L-threonylcarbamoyladenylate synthase</fullName>
    </alternativeName>
    <alternativeName>
        <fullName evidence="9">t(6)A37 threonylcarbamoyladenosine biosynthesis protein TsaC</fullName>
    </alternativeName>
    <alternativeName>
        <fullName evidence="9">tRNA threonylcarbamoyladenosine biosynthesis protein TsaC</fullName>
    </alternativeName>
</protein>
<comment type="subcellular location">
    <subcellularLocation>
        <location evidence="1 9">Cytoplasm</location>
    </subcellularLocation>
</comment>
<dbReference type="PANTHER" id="PTHR17490:SF18">
    <property type="entry name" value="THREONYLCARBAMOYL-AMP SYNTHASE"/>
    <property type="match status" value="1"/>
</dbReference>
<dbReference type="Pfam" id="PF01300">
    <property type="entry name" value="Sua5_yciO_yrdC"/>
    <property type="match status" value="1"/>
</dbReference>
<sequence length="189" mass="20797">MLDWSIHPRVQYAARQMRFGGVVAYPTEAVWGLGCNPFDELAVTELLALKSRPVQKGLILVAASFQMFAPFLDHLDDLQRQRLKNSWPGPITWLVPANGLIPYWISGNFTSVALRVTDHPVAAGLSRAFGGPIVSTSCNPQGREPARDIHQVHRYFGNQLSAITAGAVGKRKNPSEIRDLLTGDIVRPS</sequence>
<dbReference type="FunFam" id="3.90.870.10:FF:000004">
    <property type="entry name" value="Threonylcarbamoyl-AMP synthase"/>
    <property type="match status" value="1"/>
</dbReference>
<keyword evidence="12" id="KW-1185">Reference proteome</keyword>